<gene>
    <name evidence="2" type="ORF">S01H1_34974</name>
</gene>
<feature type="compositionally biased region" description="Basic residues" evidence="1">
    <location>
        <begin position="160"/>
        <end position="182"/>
    </location>
</feature>
<comment type="caution">
    <text evidence="2">The sequence shown here is derived from an EMBL/GenBank/DDBJ whole genome shotgun (WGS) entry which is preliminary data.</text>
</comment>
<name>X0V665_9ZZZZ</name>
<organism evidence="2">
    <name type="scientific">marine sediment metagenome</name>
    <dbReference type="NCBI Taxonomy" id="412755"/>
    <lineage>
        <taxon>unclassified sequences</taxon>
        <taxon>metagenomes</taxon>
        <taxon>ecological metagenomes</taxon>
    </lineage>
</organism>
<feature type="region of interest" description="Disordered" evidence="1">
    <location>
        <begin position="143"/>
        <end position="182"/>
    </location>
</feature>
<sequence length="182" mass="20724">QELEDILSQRIFDLAAAGSVEAKQQAAVNVAVAREELFRWNQRANGPMSNTCENIADDARLEYLSSRMIEDKEEINLWETYEDFCAETDQALTLACRFQVMVYLQGMQPDFLETTPEAVAMREIELELVEMAKAESVMEVIDEEEGAVEAEEEKVEEKPKKKPGRPKKSTTKKKATKTKDKK</sequence>
<evidence type="ECO:0000313" key="2">
    <source>
        <dbReference type="EMBL" id="GAG07953.1"/>
    </source>
</evidence>
<feature type="non-terminal residue" evidence="2">
    <location>
        <position position="1"/>
    </location>
</feature>
<protein>
    <submittedName>
        <fullName evidence="2">Uncharacterized protein</fullName>
    </submittedName>
</protein>
<feature type="compositionally biased region" description="Acidic residues" evidence="1">
    <location>
        <begin position="143"/>
        <end position="154"/>
    </location>
</feature>
<reference evidence="2" key="1">
    <citation type="journal article" date="2014" name="Front. Microbiol.">
        <title>High frequency of phylogenetically diverse reductive dehalogenase-homologous genes in deep subseafloor sedimentary metagenomes.</title>
        <authorList>
            <person name="Kawai M."/>
            <person name="Futagami T."/>
            <person name="Toyoda A."/>
            <person name="Takaki Y."/>
            <person name="Nishi S."/>
            <person name="Hori S."/>
            <person name="Arai W."/>
            <person name="Tsubouchi T."/>
            <person name="Morono Y."/>
            <person name="Uchiyama I."/>
            <person name="Ito T."/>
            <person name="Fujiyama A."/>
            <person name="Inagaki F."/>
            <person name="Takami H."/>
        </authorList>
    </citation>
    <scope>NUCLEOTIDE SEQUENCE</scope>
    <source>
        <strain evidence="2">Expedition CK06-06</strain>
    </source>
</reference>
<proteinExistence type="predicted"/>
<dbReference type="EMBL" id="BARS01021815">
    <property type="protein sequence ID" value="GAG07953.1"/>
    <property type="molecule type" value="Genomic_DNA"/>
</dbReference>
<evidence type="ECO:0000256" key="1">
    <source>
        <dbReference type="SAM" id="MobiDB-lite"/>
    </source>
</evidence>
<accession>X0V665</accession>
<dbReference type="AlphaFoldDB" id="X0V665"/>